<comment type="subunit">
    <text evidence="8">Homodimer.</text>
</comment>
<dbReference type="UniPathway" id="UPA00094"/>
<keyword evidence="2 8" id="KW-0444">Lipid biosynthesis</keyword>
<dbReference type="PANTHER" id="PTHR43091">
    <property type="entry name" value="3-OXOACYL-[ACYL-CARRIER-PROTEIN] SYNTHASE"/>
    <property type="match status" value="1"/>
</dbReference>
<keyword evidence="4 8" id="KW-0276">Fatty acid metabolism</keyword>
<comment type="pathway">
    <text evidence="8">Lipid metabolism; fatty acid biosynthesis.</text>
</comment>
<keyword evidence="7 8" id="KW-0511">Multifunctional enzyme</keyword>
<dbReference type="EMBL" id="CP036433">
    <property type="protein sequence ID" value="QDU94187.1"/>
    <property type="molecule type" value="Genomic_DNA"/>
</dbReference>
<dbReference type="RefSeq" id="WP_145052157.1">
    <property type="nucleotide sequence ID" value="NZ_CP036433.1"/>
</dbReference>
<dbReference type="AlphaFoldDB" id="A0A518DQR8"/>
<keyword evidence="3 8" id="KW-0808">Transferase</keyword>
<keyword evidence="12" id="KW-1185">Reference proteome</keyword>
<evidence type="ECO:0000259" key="9">
    <source>
        <dbReference type="Pfam" id="PF08541"/>
    </source>
</evidence>
<sequence length="348" mass="36401">MATITPAPHLHAMTRPLGNASTRSLTGVAIAGVGSFAPALIVRNEDLGAQGYDADWILQRTGIKERRRAPDGMNTSDMGYEAAVRCLEAAECDPADVDLIVFATMTPDTPMPSTACHLQARMGIAAPAFDINAACSGFVYALVTGAQFVKSGGARNALVVGADLMSRVLNPADKITFPLFGDGAGAVLLRSGHKKQGLISYSLGADGQGAGLLCTPGGGTREPLSAAVLEGNRQYLQMEGKAVFKWAVRKVSESITQAALEAGRTPDEMDLLILHQANVRIIDAAIQDLGIDRDKVVINLDRYGNTSAGSIPLVLDEAQQAGRIAAGDLVLICGFGAGLTWGSAVIQW</sequence>
<evidence type="ECO:0000256" key="6">
    <source>
        <dbReference type="ARBA" id="ARBA00023160"/>
    </source>
</evidence>
<feature type="active site" evidence="8">
    <location>
        <position position="275"/>
    </location>
</feature>
<dbReference type="InterPro" id="IPR004655">
    <property type="entry name" value="FabH"/>
</dbReference>
<feature type="domain" description="Beta-ketoacyl-[acyl-carrier-protein] synthase III C-terminal" evidence="9">
    <location>
        <begin position="261"/>
        <end position="348"/>
    </location>
</feature>
<evidence type="ECO:0000256" key="5">
    <source>
        <dbReference type="ARBA" id="ARBA00023098"/>
    </source>
</evidence>
<reference evidence="11 12" key="1">
    <citation type="submission" date="2019-02" db="EMBL/GenBank/DDBJ databases">
        <title>Deep-cultivation of Planctomycetes and their phenomic and genomic characterization uncovers novel biology.</title>
        <authorList>
            <person name="Wiegand S."/>
            <person name="Jogler M."/>
            <person name="Boedeker C."/>
            <person name="Pinto D."/>
            <person name="Vollmers J."/>
            <person name="Rivas-Marin E."/>
            <person name="Kohn T."/>
            <person name="Peeters S.H."/>
            <person name="Heuer A."/>
            <person name="Rast P."/>
            <person name="Oberbeckmann S."/>
            <person name="Bunk B."/>
            <person name="Jeske O."/>
            <person name="Meyerdierks A."/>
            <person name="Storesund J.E."/>
            <person name="Kallscheuer N."/>
            <person name="Luecker S."/>
            <person name="Lage O.M."/>
            <person name="Pohl T."/>
            <person name="Merkel B.J."/>
            <person name="Hornburger P."/>
            <person name="Mueller R.-W."/>
            <person name="Bruemmer F."/>
            <person name="Labrenz M."/>
            <person name="Spormann A.M."/>
            <person name="Op den Camp H."/>
            <person name="Overmann J."/>
            <person name="Amann R."/>
            <person name="Jetten M.S.M."/>
            <person name="Mascher T."/>
            <person name="Medema M.H."/>
            <person name="Devos D.P."/>
            <person name="Kaster A.-K."/>
            <person name="Ovreas L."/>
            <person name="Rohde M."/>
            <person name="Galperin M.Y."/>
            <person name="Jogler C."/>
        </authorList>
    </citation>
    <scope>NUCLEOTIDE SEQUENCE [LARGE SCALE GENOMIC DNA]</scope>
    <source>
        <strain evidence="11 12">Pla85_3_4</strain>
    </source>
</reference>
<dbReference type="Pfam" id="PF08545">
    <property type="entry name" value="ACP_syn_III"/>
    <property type="match status" value="1"/>
</dbReference>
<dbReference type="NCBIfam" id="NF006829">
    <property type="entry name" value="PRK09352.1"/>
    <property type="match status" value="1"/>
</dbReference>
<protein>
    <recommendedName>
        <fullName evidence="8">Beta-ketoacyl-[acyl-carrier-protein] synthase III</fullName>
        <shortName evidence="8">Beta-ketoacyl-ACP synthase III</shortName>
        <shortName evidence="8">KAS III</shortName>
        <ecNumber evidence="8">2.3.1.180</ecNumber>
    </recommendedName>
    <alternativeName>
        <fullName evidence="8">3-oxoacyl-[acyl-carrier-protein] synthase 3</fullName>
    </alternativeName>
    <alternativeName>
        <fullName evidence="8">3-oxoacyl-[acyl-carrier-protein] synthase III</fullName>
    </alternativeName>
</protein>
<evidence type="ECO:0000256" key="2">
    <source>
        <dbReference type="ARBA" id="ARBA00022516"/>
    </source>
</evidence>
<evidence type="ECO:0000313" key="11">
    <source>
        <dbReference type="EMBL" id="QDU94187.1"/>
    </source>
</evidence>
<dbReference type="InterPro" id="IPR016039">
    <property type="entry name" value="Thiolase-like"/>
</dbReference>
<keyword evidence="8 11" id="KW-0012">Acyltransferase</keyword>
<dbReference type="InterPro" id="IPR013747">
    <property type="entry name" value="ACP_syn_III_C"/>
</dbReference>
<dbReference type="GO" id="GO:0033818">
    <property type="term" value="F:beta-ketoacyl-acyl-carrier-protein synthase III activity"/>
    <property type="evidence" value="ECO:0007669"/>
    <property type="project" value="UniProtKB-UniRule"/>
</dbReference>
<evidence type="ECO:0000256" key="7">
    <source>
        <dbReference type="ARBA" id="ARBA00023268"/>
    </source>
</evidence>
<feature type="region of interest" description="ACP-binding" evidence="8">
    <location>
        <begin position="276"/>
        <end position="280"/>
    </location>
</feature>
<evidence type="ECO:0000256" key="8">
    <source>
        <dbReference type="HAMAP-Rule" id="MF_01815"/>
    </source>
</evidence>
<dbReference type="GO" id="GO:0005737">
    <property type="term" value="C:cytoplasm"/>
    <property type="evidence" value="ECO:0007669"/>
    <property type="project" value="UniProtKB-SubCell"/>
</dbReference>
<dbReference type="PANTHER" id="PTHR43091:SF1">
    <property type="entry name" value="BETA-KETOACYL-[ACYL-CARRIER-PROTEIN] SYNTHASE III, CHLOROPLASTIC"/>
    <property type="match status" value="1"/>
</dbReference>
<dbReference type="KEGG" id="lcre:Pla8534_19750"/>
<organism evidence="11 12">
    <name type="scientific">Lignipirellula cremea</name>
    <dbReference type="NCBI Taxonomy" id="2528010"/>
    <lineage>
        <taxon>Bacteria</taxon>
        <taxon>Pseudomonadati</taxon>
        <taxon>Planctomycetota</taxon>
        <taxon>Planctomycetia</taxon>
        <taxon>Pirellulales</taxon>
        <taxon>Pirellulaceae</taxon>
        <taxon>Lignipirellula</taxon>
    </lineage>
</organism>
<dbReference type="Pfam" id="PF08541">
    <property type="entry name" value="ACP_syn_III_C"/>
    <property type="match status" value="1"/>
</dbReference>
<name>A0A518DQR8_9BACT</name>
<comment type="function">
    <text evidence="8">Catalyzes the condensation reaction of fatty acid synthesis by the addition to an acyl acceptor of two carbons from malonyl-ACP. Catalyzes the first condensation reaction which initiates fatty acid synthesis and may therefore play a role in governing the total rate of fatty acid production. Possesses both acetoacetyl-ACP synthase and acetyl transacylase activities. Its substrate specificity determines the biosynthesis of branched-chain and/or straight-chain of fatty acids.</text>
</comment>
<feature type="active site" evidence="8">
    <location>
        <position position="305"/>
    </location>
</feature>
<dbReference type="Gene3D" id="3.40.47.10">
    <property type="match status" value="1"/>
</dbReference>
<feature type="active site" evidence="8">
    <location>
        <position position="135"/>
    </location>
</feature>
<dbReference type="SUPFAM" id="SSF53901">
    <property type="entry name" value="Thiolase-like"/>
    <property type="match status" value="1"/>
</dbReference>
<gene>
    <name evidence="11" type="primary">fabH_1</name>
    <name evidence="8" type="synonym">fabH</name>
    <name evidence="11" type="ORF">Pla8534_19750</name>
</gene>
<keyword evidence="5 8" id="KW-0443">Lipid metabolism</keyword>
<dbReference type="GO" id="GO:0004315">
    <property type="term" value="F:3-oxoacyl-[acyl-carrier-protein] synthase activity"/>
    <property type="evidence" value="ECO:0007669"/>
    <property type="project" value="InterPro"/>
</dbReference>
<keyword evidence="6 8" id="KW-0275">Fatty acid biosynthesis</keyword>
<proteinExistence type="inferred from homology"/>
<comment type="domain">
    <text evidence="8">The last Arg residue of the ACP-binding site is essential for the weak association between ACP/AcpP and FabH.</text>
</comment>
<comment type="similarity">
    <text evidence="1 8">Belongs to the thiolase-like superfamily. FabH family.</text>
</comment>
<dbReference type="OrthoDB" id="9815506at2"/>
<evidence type="ECO:0000256" key="1">
    <source>
        <dbReference type="ARBA" id="ARBA00008642"/>
    </source>
</evidence>
<accession>A0A518DQR8</accession>
<dbReference type="GO" id="GO:0006633">
    <property type="term" value="P:fatty acid biosynthetic process"/>
    <property type="evidence" value="ECO:0007669"/>
    <property type="project" value="UniProtKB-UniRule"/>
</dbReference>
<evidence type="ECO:0000256" key="4">
    <source>
        <dbReference type="ARBA" id="ARBA00022832"/>
    </source>
</evidence>
<evidence type="ECO:0000259" key="10">
    <source>
        <dbReference type="Pfam" id="PF08545"/>
    </source>
</evidence>
<dbReference type="InterPro" id="IPR013751">
    <property type="entry name" value="ACP_syn_III_N"/>
</dbReference>
<keyword evidence="8" id="KW-0963">Cytoplasm</keyword>
<feature type="domain" description="Beta-ketoacyl-[acyl-carrier-protein] synthase III N-terminal" evidence="10">
    <location>
        <begin position="129"/>
        <end position="207"/>
    </location>
</feature>
<evidence type="ECO:0000256" key="3">
    <source>
        <dbReference type="ARBA" id="ARBA00022679"/>
    </source>
</evidence>
<dbReference type="NCBIfam" id="TIGR00747">
    <property type="entry name" value="fabH"/>
    <property type="match status" value="1"/>
</dbReference>
<dbReference type="CDD" id="cd00830">
    <property type="entry name" value="KAS_III"/>
    <property type="match status" value="1"/>
</dbReference>
<dbReference type="HAMAP" id="MF_01815">
    <property type="entry name" value="FabH"/>
    <property type="match status" value="1"/>
</dbReference>
<dbReference type="EC" id="2.3.1.180" evidence="8"/>
<comment type="catalytic activity">
    <reaction evidence="8">
        <text>malonyl-[ACP] + acetyl-CoA + H(+) = 3-oxobutanoyl-[ACP] + CO2 + CoA</text>
        <dbReference type="Rhea" id="RHEA:12080"/>
        <dbReference type="Rhea" id="RHEA-COMP:9623"/>
        <dbReference type="Rhea" id="RHEA-COMP:9625"/>
        <dbReference type="ChEBI" id="CHEBI:15378"/>
        <dbReference type="ChEBI" id="CHEBI:16526"/>
        <dbReference type="ChEBI" id="CHEBI:57287"/>
        <dbReference type="ChEBI" id="CHEBI:57288"/>
        <dbReference type="ChEBI" id="CHEBI:78449"/>
        <dbReference type="ChEBI" id="CHEBI:78450"/>
        <dbReference type="EC" id="2.3.1.180"/>
    </reaction>
</comment>
<evidence type="ECO:0000313" key="12">
    <source>
        <dbReference type="Proteomes" id="UP000317648"/>
    </source>
</evidence>
<comment type="subcellular location">
    <subcellularLocation>
        <location evidence="8">Cytoplasm</location>
    </subcellularLocation>
</comment>
<dbReference type="Proteomes" id="UP000317648">
    <property type="component" value="Chromosome"/>
</dbReference>